<name>A0A644ZBJ9_9ZZZZ</name>
<dbReference type="EMBL" id="VSSQ01008171">
    <property type="protein sequence ID" value="MPM38099.1"/>
    <property type="molecule type" value="Genomic_DNA"/>
</dbReference>
<gene>
    <name evidence="1" type="ORF">SDC9_84726</name>
</gene>
<comment type="caution">
    <text evidence="1">The sequence shown here is derived from an EMBL/GenBank/DDBJ whole genome shotgun (WGS) entry which is preliminary data.</text>
</comment>
<protein>
    <submittedName>
        <fullName evidence="1">Uncharacterized protein</fullName>
    </submittedName>
</protein>
<accession>A0A644ZBJ9</accession>
<dbReference type="AlphaFoldDB" id="A0A644ZBJ9"/>
<proteinExistence type="predicted"/>
<organism evidence="1">
    <name type="scientific">bioreactor metagenome</name>
    <dbReference type="NCBI Taxonomy" id="1076179"/>
    <lineage>
        <taxon>unclassified sequences</taxon>
        <taxon>metagenomes</taxon>
        <taxon>ecological metagenomes</taxon>
    </lineage>
</organism>
<evidence type="ECO:0000313" key="1">
    <source>
        <dbReference type="EMBL" id="MPM38099.1"/>
    </source>
</evidence>
<reference evidence="1" key="1">
    <citation type="submission" date="2019-08" db="EMBL/GenBank/DDBJ databases">
        <authorList>
            <person name="Kucharzyk K."/>
            <person name="Murdoch R.W."/>
            <person name="Higgins S."/>
            <person name="Loffler F."/>
        </authorList>
    </citation>
    <scope>NUCLEOTIDE SEQUENCE</scope>
</reference>
<sequence length="63" mass="7481">MTAADRQKLAKLGVTILRYDDYPTLRIKVFKNTDWVTLRKFNTKAERERYLNDLLLDSMTITD</sequence>